<dbReference type="Proteomes" id="UP001243717">
    <property type="component" value="Unassembled WGS sequence"/>
</dbReference>
<sequence>MSYIRIPSDRVPVLLTADVVVCGGGVAGISSAIAAARHGADVVLLEKMPTVGGMATNGLVNIWHTSDRTCQVIFGLVQEVIERGGDWVQRYDDFPDRHDTHWFEPEGMRLVFEALLREAGVRVVCNLMPVETVVEAGRIQAIFVDTKQGRRAVKGKVFIDATGDGDVAANAGVPFRFGRDSDGCVQGSTLMFSLHGIDTDRARMNDPEMVSRLVAEMEAEANDGLFPPFNNEVLRINLSGHANNHYPFNVAPVAGNTIDEAELTEMTMRVRSFLPRYLERWRRCIPGYENAEIEQTAACLGVRESRRIQGRVVLDRDMVLGTRKHGDAIGHGVWMIDIHDPKGSGYTTWSDGGEDHLTPKGKSYHIPLGMCLNEQFENLAVSGRCASSTHEGHASVRLQTHCMVMGQGVGTAATMSLNHHDSFHSVDVPELQRLLRADGVFLEDVPSS</sequence>
<gene>
    <name evidence="6" type="ORF">QEH59_17225</name>
</gene>
<name>A0ABU1AQM6_9BACT</name>
<keyword evidence="7" id="KW-1185">Reference proteome</keyword>
<keyword evidence="2" id="KW-0479">Metal-binding</keyword>
<evidence type="ECO:0000256" key="1">
    <source>
        <dbReference type="ARBA" id="ARBA00022485"/>
    </source>
</evidence>
<keyword evidence="1" id="KW-0004">4Fe-4S</keyword>
<dbReference type="EMBL" id="JARXIC010000051">
    <property type="protein sequence ID" value="MDQ8196180.1"/>
    <property type="molecule type" value="Genomic_DNA"/>
</dbReference>
<comment type="caution">
    <text evidence="6">The sequence shown here is derived from an EMBL/GenBank/DDBJ whole genome shotgun (WGS) entry which is preliminary data.</text>
</comment>
<evidence type="ECO:0000256" key="4">
    <source>
        <dbReference type="ARBA" id="ARBA00023004"/>
    </source>
</evidence>
<evidence type="ECO:0000256" key="2">
    <source>
        <dbReference type="ARBA" id="ARBA00022723"/>
    </source>
</evidence>
<evidence type="ECO:0000313" key="7">
    <source>
        <dbReference type="Proteomes" id="UP001243717"/>
    </source>
</evidence>
<accession>A0ABU1AQM6</accession>
<dbReference type="Pfam" id="PF12831">
    <property type="entry name" value="FAD_oxidored"/>
    <property type="match status" value="1"/>
</dbReference>
<dbReference type="InterPro" id="IPR039650">
    <property type="entry name" value="HdrA-like"/>
</dbReference>
<keyword evidence="4" id="KW-0408">Iron</keyword>
<keyword evidence="5" id="KW-0411">Iron-sulfur</keyword>
<protein>
    <submittedName>
        <fullName evidence="6">FAD-dependent oxidoreductase</fullName>
    </submittedName>
</protein>
<dbReference type="Gene3D" id="3.50.50.60">
    <property type="entry name" value="FAD/NAD(P)-binding domain"/>
    <property type="match status" value="1"/>
</dbReference>
<keyword evidence="3" id="KW-0560">Oxidoreductase</keyword>
<evidence type="ECO:0000256" key="5">
    <source>
        <dbReference type="ARBA" id="ARBA00023014"/>
    </source>
</evidence>
<reference evidence="6 7" key="1">
    <citation type="submission" date="2023-04" db="EMBL/GenBank/DDBJ databases">
        <title>A novel bacteria isolated from coastal sediment.</title>
        <authorList>
            <person name="Liu X.-J."/>
            <person name="Du Z.-J."/>
        </authorList>
    </citation>
    <scope>NUCLEOTIDE SEQUENCE [LARGE SCALE GENOMIC DNA]</scope>
    <source>
        <strain evidence="6 7">SDUM461004</strain>
    </source>
</reference>
<dbReference type="PANTHER" id="PTHR43498">
    <property type="entry name" value="FERREDOXIN:COB-COM HETERODISULFIDE REDUCTASE SUBUNIT A"/>
    <property type="match status" value="1"/>
</dbReference>
<dbReference type="InterPro" id="IPR036188">
    <property type="entry name" value="FAD/NAD-bd_sf"/>
</dbReference>
<dbReference type="SUPFAM" id="SSF51905">
    <property type="entry name" value="FAD/NAD(P)-binding domain"/>
    <property type="match status" value="1"/>
</dbReference>
<evidence type="ECO:0000256" key="3">
    <source>
        <dbReference type="ARBA" id="ARBA00023002"/>
    </source>
</evidence>
<proteinExistence type="predicted"/>
<organism evidence="6 7">
    <name type="scientific">Thalassobacterium sedimentorum</name>
    <dbReference type="NCBI Taxonomy" id="3041258"/>
    <lineage>
        <taxon>Bacteria</taxon>
        <taxon>Pseudomonadati</taxon>
        <taxon>Verrucomicrobiota</taxon>
        <taxon>Opitutia</taxon>
        <taxon>Puniceicoccales</taxon>
        <taxon>Coraliomargaritaceae</taxon>
        <taxon>Thalassobacterium</taxon>
    </lineage>
</organism>
<evidence type="ECO:0000313" key="6">
    <source>
        <dbReference type="EMBL" id="MDQ8196180.1"/>
    </source>
</evidence>
<dbReference type="PANTHER" id="PTHR43498:SF1">
    <property type="entry name" value="COB--COM HETERODISULFIDE REDUCTASE IRON-SULFUR SUBUNIT A"/>
    <property type="match status" value="1"/>
</dbReference>
<dbReference type="RefSeq" id="WP_308986616.1">
    <property type="nucleotide sequence ID" value="NZ_JARXIC010000051.1"/>
</dbReference>